<dbReference type="OrthoDB" id="5522031at2"/>
<reference evidence="2 3" key="1">
    <citation type="submission" date="2016-12" db="EMBL/GenBank/DDBJ databases">
        <title>Study of bacterial adaptation to deep sea.</title>
        <authorList>
            <person name="Song J."/>
            <person name="Yoshizawa S."/>
            <person name="Kogure K."/>
        </authorList>
    </citation>
    <scope>NUCLEOTIDE SEQUENCE [LARGE SCALE GENOMIC DNA]</scope>
    <source>
        <strain evidence="2 3">SAORIC-165</strain>
    </source>
</reference>
<feature type="domain" description="Fungal lipase-type" evidence="1">
    <location>
        <begin position="203"/>
        <end position="351"/>
    </location>
</feature>
<evidence type="ECO:0000259" key="1">
    <source>
        <dbReference type="Pfam" id="PF01764"/>
    </source>
</evidence>
<evidence type="ECO:0000313" key="2">
    <source>
        <dbReference type="EMBL" id="PQJ29842.1"/>
    </source>
</evidence>
<dbReference type="EMBL" id="MQWA01000001">
    <property type="protein sequence ID" value="PQJ29842.1"/>
    <property type="molecule type" value="Genomic_DNA"/>
</dbReference>
<dbReference type="AlphaFoldDB" id="A0A2S7U6A9"/>
<dbReference type="InterPro" id="IPR002921">
    <property type="entry name" value="Fungal_lipase-type"/>
</dbReference>
<comment type="caution">
    <text evidence="2">The sequence shown here is derived from an EMBL/GenBank/DDBJ whole genome shotgun (WGS) entry which is preliminary data.</text>
</comment>
<dbReference type="Proteomes" id="UP000239907">
    <property type="component" value="Unassembled WGS sequence"/>
</dbReference>
<keyword evidence="3" id="KW-1185">Reference proteome</keyword>
<dbReference type="Gene3D" id="3.40.50.1820">
    <property type="entry name" value="alpha/beta hydrolase"/>
    <property type="match status" value="1"/>
</dbReference>
<evidence type="ECO:0000313" key="3">
    <source>
        <dbReference type="Proteomes" id="UP000239907"/>
    </source>
</evidence>
<name>A0A2S7U6A9_9BACT</name>
<dbReference type="InterPro" id="IPR051218">
    <property type="entry name" value="Sec_MonoDiacylglyc_Lipase"/>
</dbReference>
<accession>A0A2S7U6A9</accession>
<dbReference type="InterPro" id="IPR029058">
    <property type="entry name" value="AB_hydrolase_fold"/>
</dbReference>
<dbReference type="CDD" id="cd00519">
    <property type="entry name" value="Lipase_3"/>
    <property type="match status" value="1"/>
</dbReference>
<dbReference type="GO" id="GO:0006629">
    <property type="term" value="P:lipid metabolic process"/>
    <property type="evidence" value="ECO:0007669"/>
    <property type="project" value="InterPro"/>
</dbReference>
<dbReference type="PANTHER" id="PTHR45856:SF24">
    <property type="entry name" value="FUNGAL LIPASE-LIKE DOMAIN-CONTAINING PROTEIN"/>
    <property type="match status" value="1"/>
</dbReference>
<dbReference type="SUPFAM" id="SSF53474">
    <property type="entry name" value="alpha/beta-Hydrolases"/>
    <property type="match status" value="1"/>
</dbReference>
<gene>
    <name evidence="2" type="ORF">BSZ32_16040</name>
</gene>
<sequence>MYNQHDDLIYHLDLCILSYQLYTQTLVWPMDPYYEQMDKKDERRENFMDAVRQSAPDPDGLPRCPDHLDPIRYRYKQINPHRPCFALPETGEWILYNTPAEITRRIGKTYVAKGAPTKIEDITKENDDGIKDCDIYCFEGETGGQIEKKQGALSLMGFILVRPLPRNAADYAVHIVFRGSRSGKVSRAMYEGASRIGGWRRGNADWVTDLAYATYCDNHFISSKSQSSSGFAISMQGMLPTILKCLDKIHLAKKKKPSEIYVTGHSLGGALATHFVSAVVQGNGYGYIPSDMRLNKMPSNVQTWPWRDTKLITYGAPWVGDREFETEFNNNFKGNARRVVLGNDIVAKPPHRTSSSSLGILCPLTIHGLPDGVTNFANRGSLCHEPYLIRRALIASATHKEDVPAQTKTAYSNPEAEDYWDVNEPWKIFPVFVNLLEDPHFEIARKQSLSSDFGSRAIEYFKCMNSALDKESSFDRRTSPQQNEIRKVVNQLTLDQIGFGNDLDDIYHTWQDFKKQFNLEEQTHNFLGLISLMRLLAVNSTVTDQNITESGFQYLVDLI</sequence>
<organism evidence="2 3">
    <name type="scientific">Rubritalea profundi</name>
    <dbReference type="NCBI Taxonomy" id="1658618"/>
    <lineage>
        <taxon>Bacteria</taxon>
        <taxon>Pseudomonadati</taxon>
        <taxon>Verrucomicrobiota</taxon>
        <taxon>Verrucomicrobiia</taxon>
        <taxon>Verrucomicrobiales</taxon>
        <taxon>Rubritaleaceae</taxon>
        <taxon>Rubritalea</taxon>
    </lineage>
</organism>
<dbReference type="PANTHER" id="PTHR45856">
    <property type="entry name" value="ALPHA/BETA-HYDROLASES SUPERFAMILY PROTEIN"/>
    <property type="match status" value="1"/>
</dbReference>
<proteinExistence type="predicted"/>
<protein>
    <recommendedName>
        <fullName evidence="1">Fungal lipase-type domain-containing protein</fullName>
    </recommendedName>
</protein>
<dbReference type="Pfam" id="PF01764">
    <property type="entry name" value="Lipase_3"/>
    <property type="match status" value="1"/>
</dbReference>